<name>A0A9Q1A8I3_9ROSI</name>
<reference evidence="2" key="2">
    <citation type="journal article" date="2023" name="Int. J. Mol. Sci.">
        <title>De Novo Assembly and Annotation of 11 Diverse Shrub Willow (Salix) Genomes Reveals Novel Gene Organization in Sex-Linked Regions.</title>
        <authorList>
            <person name="Hyden B."/>
            <person name="Feng K."/>
            <person name="Yates T.B."/>
            <person name="Jawdy S."/>
            <person name="Cereghino C."/>
            <person name="Smart L.B."/>
            <person name="Muchero W."/>
        </authorList>
    </citation>
    <scope>NUCLEOTIDE SEQUENCE</scope>
    <source>
        <tissue evidence="2">Shoot tip</tissue>
    </source>
</reference>
<feature type="transmembrane region" description="Helical" evidence="1">
    <location>
        <begin position="209"/>
        <end position="228"/>
    </location>
</feature>
<feature type="transmembrane region" description="Helical" evidence="1">
    <location>
        <begin position="358"/>
        <end position="375"/>
    </location>
</feature>
<keyword evidence="1" id="KW-0472">Membrane</keyword>
<sequence length="397" mass="43707">MASSLIPAATCKSPPSPCLPFSSYPNLLPRHSLSFPSKPFLRRHSSLASLHRRLSPVPALDSDVPHHFPDHGSTVKNSKKFEEWDFWTAKFSGGASVPFLLLQMPQIILNANNLMSGNKTALLAVPWLGMLTGLLGNLSLLSYFAKKKETEAIVVQTLGVVSIYVVIAQLAMAEAMPLPYFMVTSLVVGTGLVLNFLNYFEMLNDEVWCFWEDFITVGGLSALPQVMWSTFVPFIPNTILPGAIAFVAAVAAVIMARTGKLSEKGLKFVGAISGWTATLLFMWMPVSQMWTNFLNPDNIKGLSAFSMLLAMIGNGLLIPRALFVRDFMWFTGSTWAALFYGYGNILCMYYFNSISGKFLLAATAGLISWIGMALWRDTVVYGHSSPLRSLKELVFVS</sequence>
<feature type="transmembrane region" description="Helical" evidence="1">
    <location>
        <begin position="86"/>
        <end position="104"/>
    </location>
</feature>
<dbReference type="PANTHER" id="PTHR34809">
    <property type="entry name" value="MALTOSE EXCESS PROTEIN 1, CHLOROPLASTIC-RELATED"/>
    <property type="match status" value="1"/>
</dbReference>
<feature type="transmembrane region" description="Helical" evidence="1">
    <location>
        <begin position="304"/>
        <end position="323"/>
    </location>
</feature>
<reference evidence="2" key="1">
    <citation type="submission" date="2022-11" db="EMBL/GenBank/DDBJ databases">
        <authorList>
            <person name="Hyden B.L."/>
            <person name="Feng K."/>
            <person name="Yates T."/>
            <person name="Jawdy S."/>
            <person name="Smart L.B."/>
            <person name="Muchero W."/>
        </authorList>
    </citation>
    <scope>NUCLEOTIDE SEQUENCE</scope>
    <source>
        <tissue evidence="2">Shoot tip</tissue>
    </source>
</reference>
<dbReference type="EMBL" id="JAPFFM010000005">
    <property type="protein sequence ID" value="KAJ6761774.1"/>
    <property type="molecule type" value="Genomic_DNA"/>
</dbReference>
<accession>A0A9Q1A8I3</accession>
<feature type="transmembrane region" description="Helical" evidence="1">
    <location>
        <begin position="234"/>
        <end position="254"/>
    </location>
</feature>
<dbReference type="GO" id="GO:0005363">
    <property type="term" value="F:maltose transmembrane transporter activity"/>
    <property type="evidence" value="ECO:0007669"/>
    <property type="project" value="TreeGrafter"/>
</dbReference>
<protein>
    <submittedName>
        <fullName evidence="2">MALTOSE EXCESS PROTEIN 1 CHLOROPLASTIC-RELATED</fullName>
    </submittedName>
</protein>
<evidence type="ECO:0000256" key="1">
    <source>
        <dbReference type="SAM" id="Phobius"/>
    </source>
</evidence>
<feature type="transmembrane region" description="Helical" evidence="1">
    <location>
        <begin position="124"/>
        <end position="145"/>
    </location>
</feature>
<feature type="transmembrane region" description="Helical" evidence="1">
    <location>
        <begin position="178"/>
        <end position="197"/>
    </location>
</feature>
<dbReference type="InterPro" id="IPR034628">
    <property type="entry name" value="MEX1/MEX1-like"/>
</dbReference>
<feature type="transmembrane region" description="Helical" evidence="1">
    <location>
        <begin position="152"/>
        <end position="172"/>
    </location>
</feature>
<keyword evidence="1" id="KW-1133">Transmembrane helix</keyword>
<feature type="transmembrane region" description="Helical" evidence="1">
    <location>
        <begin position="266"/>
        <end position="284"/>
    </location>
</feature>
<dbReference type="AlphaFoldDB" id="A0A9Q1A8I3"/>
<evidence type="ECO:0000313" key="3">
    <source>
        <dbReference type="Proteomes" id="UP001151752"/>
    </source>
</evidence>
<keyword evidence="3" id="KW-1185">Reference proteome</keyword>
<dbReference type="Proteomes" id="UP001151752">
    <property type="component" value="Chromosome 19"/>
</dbReference>
<gene>
    <name evidence="2" type="ORF">OIU74_024437</name>
</gene>
<feature type="transmembrane region" description="Helical" evidence="1">
    <location>
        <begin position="335"/>
        <end position="352"/>
    </location>
</feature>
<keyword evidence="1" id="KW-0812">Transmembrane</keyword>
<comment type="caution">
    <text evidence="2">The sequence shown here is derived from an EMBL/GenBank/DDBJ whole genome shotgun (WGS) entry which is preliminary data.</text>
</comment>
<evidence type="ECO:0000313" key="2">
    <source>
        <dbReference type="EMBL" id="KAJ6761774.1"/>
    </source>
</evidence>
<dbReference type="PANTHER" id="PTHR34809:SF1">
    <property type="entry name" value="MALTOSE EXCESS PROTEIN 1, CHLOROPLASTIC-RELATED"/>
    <property type="match status" value="1"/>
</dbReference>
<organism evidence="2 3">
    <name type="scientific">Salix koriyanagi</name>
    <dbReference type="NCBI Taxonomy" id="2511006"/>
    <lineage>
        <taxon>Eukaryota</taxon>
        <taxon>Viridiplantae</taxon>
        <taxon>Streptophyta</taxon>
        <taxon>Embryophyta</taxon>
        <taxon>Tracheophyta</taxon>
        <taxon>Spermatophyta</taxon>
        <taxon>Magnoliopsida</taxon>
        <taxon>eudicotyledons</taxon>
        <taxon>Gunneridae</taxon>
        <taxon>Pentapetalae</taxon>
        <taxon>rosids</taxon>
        <taxon>fabids</taxon>
        <taxon>Malpighiales</taxon>
        <taxon>Salicaceae</taxon>
        <taxon>Saliceae</taxon>
        <taxon>Salix</taxon>
    </lineage>
</organism>
<proteinExistence type="predicted"/>
<dbReference type="GO" id="GO:0009941">
    <property type="term" value="C:chloroplast envelope"/>
    <property type="evidence" value="ECO:0007669"/>
    <property type="project" value="TreeGrafter"/>
</dbReference>